<keyword evidence="4" id="KW-1185">Reference proteome</keyword>
<keyword evidence="1" id="KW-0067">ATP-binding</keyword>
<dbReference type="PROSITE" id="PS50975">
    <property type="entry name" value="ATP_GRASP"/>
    <property type="match status" value="1"/>
</dbReference>
<dbReference type="RefSeq" id="WP_053779023.1">
    <property type="nucleotide sequence ID" value="NZ_LITU01000008.1"/>
</dbReference>
<name>A0A0N0C674_9BACL</name>
<evidence type="ECO:0000256" key="1">
    <source>
        <dbReference type="PROSITE-ProRule" id="PRU00409"/>
    </source>
</evidence>
<feature type="domain" description="ATP-grasp" evidence="2">
    <location>
        <begin position="110"/>
        <end position="336"/>
    </location>
</feature>
<comment type="caution">
    <text evidence="3">The sequence shown here is derived from an EMBL/GenBank/DDBJ whole genome shotgun (WGS) entry which is preliminary data.</text>
</comment>
<dbReference type="SUPFAM" id="SSF56059">
    <property type="entry name" value="Glutathione synthetase ATP-binding domain-like"/>
    <property type="match status" value="2"/>
</dbReference>
<dbReference type="InterPro" id="IPR026838">
    <property type="entry name" value="YheC/D"/>
</dbReference>
<dbReference type="GO" id="GO:0046872">
    <property type="term" value="F:metal ion binding"/>
    <property type="evidence" value="ECO:0007669"/>
    <property type="project" value="InterPro"/>
</dbReference>
<dbReference type="EMBL" id="LITU01000008">
    <property type="protein sequence ID" value="KOY18331.1"/>
    <property type="molecule type" value="Genomic_DNA"/>
</dbReference>
<dbReference type="GO" id="GO:0005524">
    <property type="term" value="F:ATP binding"/>
    <property type="evidence" value="ECO:0007669"/>
    <property type="project" value="UniProtKB-UniRule"/>
</dbReference>
<dbReference type="PATRIC" id="fig|1705561.3.peg.1251"/>
<keyword evidence="1" id="KW-0547">Nucleotide-binding</keyword>
<evidence type="ECO:0000259" key="2">
    <source>
        <dbReference type="PROSITE" id="PS50975"/>
    </source>
</evidence>
<organism evidence="3 4">
    <name type="scientific">Paenibacillus xylanivorans</name>
    <dbReference type="NCBI Taxonomy" id="1705561"/>
    <lineage>
        <taxon>Bacteria</taxon>
        <taxon>Bacillati</taxon>
        <taxon>Bacillota</taxon>
        <taxon>Bacilli</taxon>
        <taxon>Bacillales</taxon>
        <taxon>Paenibacillaceae</taxon>
        <taxon>Paenibacillus</taxon>
    </lineage>
</organism>
<accession>A0A0N0C674</accession>
<dbReference type="AlphaFoldDB" id="A0A0N0C674"/>
<dbReference type="Pfam" id="PF14398">
    <property type="entry name" value="ATPgrasp_YheCD"/>
    <property type="match status" value="2"/>
</dbReference>
<dbReference type="PANTHER" id="PTHR21621:SF0">
    <property type="entry name" value="BETA-CITRYLGLUTAMATE SYNTHASE B-RELATED"/>
    <property type="match status" value="1"/>
</dbReference>
<reference evidence="3 4" key="1">
    <citation type="submission" date="2015-08" db="EMBL/GenBank/DDBJ databases">
        <title>Draft genome sequence of cellulolytic and xylanolytic Paenibacillus sp. A59, isolated from a decaying forest soil from Patagonia, Argentina.</title>
        <authorList>
            <person name="Ghio S."/>
            <person name="Caceres A.M."/>
            <person name="Talia P."/>
            <person name="Grasso D."/>
            <person name="Campos E."/>
        </authorList>
    </citation>
    <scope>NUCLEOTIDE SEQUENCE [LARGE SCALE GENOMIC DNA]</scope>
    <source>
        <strain evidence="3 4">A59</strain>
    </source>
</reference>
<evidence type="ECO:0000313" key="3">
    <source>
        <dbReference type="EMBL" id="KOY18331.1"/>
    </source>
</evidence>
<dbReference type="InterPro" id="IPR011761">
    <property type="entry name" value="ATP-grasp"/>
</dbReference>
<sequence>MFIGVYRKNDPLNTLPEERISQLISEGMKKGASVFFFDASRIDMEQELIHGTFLEGNSWILRNVSLPDVVLNEAPDPVKSRPECENWLRRRVPFTTFLIHGKNDIQRKLEPLFKDHLIPTECLLDLNQFLAYLDVHGEVLVKPDQGRRGNAIFTVKKINDRYVTRQQNEAILLDYSGLQEVLQEKLAQSSYIIQPYIPCLTEKGEVVDFRIHIQRDGTGRWALTRMYARIGITDSIISNISKGGRIEDAADMFYRLFPDHADQLSGEMERLAIRMAEAINRSYSFLIDELGMDFIVTPAGRILFLEANISPQTQFHEQARAERAIEYAQYVAKAGQVAPHPVIAMLTNDPSDKQLAAACAYSAKWNNAAFYYFAPHDVHAELRYIKGYVLEDGEWEARYCPFPDVVYDRLKARGNTIYSDVYEALRHVPFTDERNGGSFSKKKIYEILEDNAELASYLIPYSAVERVQEILAFIDTYGTSIIKPSIGSFGNGIIVVQREQDGFAVKAHEHVHKINDEEFGQLIFMLASKKGFIIQKFIRSETRNRLPFHIRLHLVQNGSGKWSFISAFPFLSTQSEHKVVNHAGSLRAFTTWDWLSRHEFPQKEEVMLTRLQQMAIMTANHIAGHVKERICEVGIDVGIDSLGEIWIFEVNMNKIGSTHREFEVAQHMIPFALSLR</sequence>
<evidence type="ECO:0000313" key="4">
    <source>
        <dbReference type="Proteomes" id="UP000037688"/>
    </source>
</evidence>
<dbReference type="PANTHER" id="PTHR21621">
    <property type="entry name" value="RIBOSOMAL PROTEIN S6 MODIFICATION PROTEIN"/>
    <property type="match status" value="1"/>
</dbReference>
<dbReference type="Proteomes" id="UP000037688">
    <property type="component" value="Unassembled WGS sequence"/>
</dbReference>
<dbReference type="GO" id="GO:0016879">
    <property type="term" value="F:ligase activity, forming carbon-nitrogen bonds"/>
    <property type="evidence" value="ECO:0007669"/>
    <property type="project" value="TreeGrafter"/>
</dbReference>
<gene>
    <name evidence="3" type="ORF">AMS66_00775</name>
</gene>
<dbReference type="GO" id="GO:0005737">
    <property type="term" value="C:cytoplasm"/>
    <property type="evidence" value="ECO:0007669"/>
    <property type="project" value="TreeGrafter"/>
</dbReference>
<protein>
    <recommendedName>
        <fullName evidence="2">ATP-grasp domain-containing protein</fullName>
    </recommendedName>
</protein>
<dbReference type="OrthoDB" id="7869153at2"/>
<proteinExistence type="predicted"/>
<dbReference type="Gene3D" id="3.30.470.20">
    <property type="entry name" value="ATP-grasp fold, B domain"/>
    <property type="match status" value="1"/>
</dbReference>